<dbReference type="EMBL" id="OX459121">
    <property type="protein sequence ID" value="CAI9102517.1"/>
    <property type="molecule type" value="Genomic_DNA"/>
</dbReference>
<evidence type="ECO:0000313" key="7">
    <source>
        <dbReference type="EMBL" id="CAI9102517.1"/>
    </source>
</evidence>
<evidence type="ECO:0000313" key="8">
    <source>
        <dbReference type="Proteomes" id="UP001161247"/>
    </source>
</evidence>
<dbReference type="PANTHER" id="PTHR43161">
    <property type="entry name" value="SORBITOL DEHYDROGENASE"/>
    <property type="match status" value="1"/>
</dbReference>
<proteinExistence type="inferred from homology"/>
<dbReference type="InterPro" id="IPR036291">
    <property type="entry name" value="NAD(P)-bd_dom_sf"/>
</dbReference>
<dbReference type="GO" id="GO:0046872">
    <property type="term" value="F:metal ion binding"/>
    <property type="evidence" value="ECO:0007669"/>
    <property type="project" value="UniProtKB-KW"/>
</dbReference>
<dbReference type="Proteomes" id="UP001161247">
    <property type="component" value="Chromosome 4"/>
</dbReference>
<name>A0AAV1D434_OLDCO</name>
<feature type="domain" description="Alcohol dehydrogenase-like C-terminal" evidence="6">
    <location>
        <begin position="37"/>
        <end position="86"/>
    </location>
</feature>
<dbReference type="SUPFAM" id="SSF51735">
    <property type="entry name" value="NAD(P)-binding Rossmann-fold domains"/>
    <property type="match status" value="1"/>
</dbReference>
<evidence type="ECO:0000256" key="1">
    <source>
        <dbReference type="ARBA" id="ARBA00001947"/>
    </source>
</evidence>
<comment type="similarity">
    <text evidence="2">Belongs to the zinc-containing alcohol dehydrogenase family.</text>
</comment>
<dbReference type="InterPro" id="IPR013149">
    <property type="entry name" value="ADH-like_C"/>
</dbReference>
<evidence type="ECO:0000256" key="5">
    <source>
        <dbReference type="ARBA" id="ARBA00023002"/>
    </source>
</evidence>
<keyword evidence="8" id="KW-1185">Reference proteome</keyword>
<evidence type="ECO:0000256" key="3">
    <source>
        <dbReference type="ARBA" id="ARBA00022723"/>
    </source>
</evidence>
<keyword evidence="4" id="KW-0862">Zinc</keyword>
<evidence type="ECO:0000256" key="2">
    <source>
        <dbReference type="ARBA" id="ARBA00008072"/>
    </source>
</evidence>
<dbReference type="Pfam" id="PF00107">
    <property type="entry name" value="ADH_zinc_N"/>
    <property type="match status" value="1"/>
</dbReference>
<organism evidence="7 8">
    <name type="scientific">Oldenlandia corymbosa var. corymbosa</name>
    <dbReference type="NCBI Taxonomy" id="529605"/>
    <lineage>
        <taxon>Eukaryota</taxon>
        <taxon>Viridiplantae</taxon>
        <taxon>Streptophyta</taxon>
        <taxon>Embryophyta</taxon>
        <taxon>Tracheophyta</taxon>
        <taxon>Spermatophyta</taxon>
        <taxon>Magnoliopsida</taxon>
        <taxon>eudicotyledons</taxon>
        <taxon>Gunneridae</taxon>
        <taxon>Pentapetalae</taxon>
        <taxon>asterids</taxon>
        <taxon>lamiids</taxon>
        <taxon>Gentianales</taxon>
        <taxon>Rubiaceae</taxon>
        <taxon>Rubioideae</taxon>
        <taxon>Spermacoceae</taxon>
        <taxon>Hedyotis-Oldenlandia complex</taxon>
        <taxon>Oldenlandia</taxon>
    </lineage>
</organism>
<dbReference type="GO" id="GO:0016491">
    <property type="term" value="F:oxidoreductase activity"/>
    <property type="evidence" value="ECO:0007669"/>
    <property type="project" value="UniProtKB-KW"/>
</dbReference>
<sequence>MSLEEGVICEPLSVGVYACRCPKIGPGTNVLVKGAGPIGLVALLAAKAFGARRVIVADVHDYCLSVAKELGAFATIKVSTNIEEKVAIPVDMQNSSNENVDKLNWLQISKKLEKEKEKNNPVTTHTQQIVSSLVGEQSNRFLFYSRMVT</sequence>
<comment type="cofactor">
    <cofactor evidence="1">
        <name>Zn(2+)</name>
        <dbReference type="ChEBI" id="CHEBI:29105"/>
    </cofactor>
</comment>
<protein>
    <submittedName>
        <fullName evidence="7">OLC1v1000799C1</fullName>
    </submittedName>
</protein>
<dbReference type="Gene3D" id="3.90.180.10">
    <property type="entry name" value="Medium-chain alcohol dehydrogenases, catalytic domain"/>
    <property type="match status" value="1"/>
</dbReference>
<gene>
    <name evidence="7" type="ORF">OLC1_LOCUS11857</name>
</gene>
<evidence type="ECO:0000256" key="4">
    <source>
        <dbReference type="ARBA" id="ARBA00022833"/>
    </source>
</evidence>
<reference evidence="7" key="1">
    <citation type="submission" date="2023-03" db="EMBL/GenBank/DDBJ databases">
        <authorList>
            <person name="Julca I."/>
        </authorList>
    </citation>
    <scope>NUCLEOTIDE SEQUENCE</scope>
</reference>
<dbReference type="PANTHER" id="PTHR43161:SF27">
    <property type="entry name" value="SORBITOL DEHYDROGENASE-LIKE"/>
    <property type="match status" value="1"/>
</dbReference>
<evidence type="ECO:0000259" key="6">
    <source>
        <dbReference type="Pfam" id="PF00107"/>
    </source>
</evidence>
<accession>A0AAV1D434</accession>
<dbReference type="AlphaFoldDB" id="A0AAV1D434"/>
<keyword evidence="5" id="KW-0560">Oxidoreductase</keyword>
<dbReference type="Gene3D" id="3.40.50.720">
    <property type="entry name" value="NAD(P)-binding Rossmann-like Domain"/>
    <property type="match status" value="1"/>
</dbReference>
<keyword evidence="3" id="KW-0479">Metal-binding</keyword>